<keyword evidence="4" id="KW-0547">Nucleotide-binding</keyword>
<dbReference type="GO" id="GO:0005524">
    <property type="term" value="F:ATP binding"/>
    <property type="evidence" value="ECO:0007669"/>
    <property type="project" value="UniProtKB-KW"/>
</dbReference>
<gene>
    <name evidence="11" type="ORF">G3M70_17270</name>
</gene>
<keyword evidence="6 8" id="KW-1133">Transmembrane helix</keyword>
<dbReference type="PROSITE" id="PS50893">
    <property type="entry name" value="ABC_TRANSPORTER_2"/>
    <property type="match status" value="1"/>
</dbReference>
<dbReference type="PANTHER" id="PTHR43394:SF1">
    <property type="entry name" value="ATP-BINDING CASSETTE SUB-FAMILY B MEMBER 10, MITOCHONDRIAL"/>
    <property type="match status" value="1"/>
</dbReference>
<dbReference type="GO" id="GO:0015421">
    <property type="term" value="F:ABC-type oligopeptide transporter activity"/>
    <property type="evidence" value="ECO:0007669"/>
    <property type="project" value="TreeGrafter"/>
</dbReference>
<feature type="transmembrane region" description="Helical" evidence="8">
    <location>
        <begin position="58"/>
        <end position="74"/>
    </location>
</feature>
<sequence length="579" mass="65654">MVTQSGFQIFKRLVTYLVPYRKLIILTMVTSVIIGVLSTSPVPIIQKIFDDIFLQKDMFMLKVVPLLMIVVYLVKDSLRYLQSIIIQRIGWELVAKLREDMFQHLHRVPYTFFEGDTTGELMSRLINDVNVMLLSITKLVKDLMQNGVMLIGLLAWVFYMKWDWALFSIIVFPLALGPISIIAKKLRRLGRRGQEVLATINSAMLESFSGIKIVRAFGLENKEQEKLRQHNQEFLGIMRKDVKYTEMTSPFMEMVGITLGAVVLWLGGTQVIEGEVSQGVFISFIVAFFMMNDPVRLLFKTYTESQKALAAAERVFQVLDEREEAADDGDTVIENFQSTIEYRSVFFEYPTREGMVLKDINLTIHKSDVIAIVGMSGAGKTTLMDLLFKFFRVTKGSILIDGIDINRITSNSLRRQMALVTQETFLFNDTVWANIAMGNPGASKEEILKAAEAAHVDNFIQNLDDGYDTVVGERGLKLSGGQRQRLAIARAILRNAPILVLDEATSSLDSESERLVQNALEHLMEHRTTFIIAHRLSTVKNADRIIVMEHGEIVGEGNHEKLLADCAQYQKYYEMQFAG</sequence>
<dbReference type="Gene3D" id="3.40.50.300">
    <property type="entry name" value="P-loop containing nucleotide triphosphate hydrolases"/>
    <property type="match status" value="1"/>
</dbReference>
<evidence type="ECO:0000256" key="8">
    <source>
        <dbReference type="SAM" id="Phobius"/>
    </source>
</evidence>
<evidence type="ECO:0000259" key="10">
    <source>
        <dbReference type="PROSITE" id="PS50929"/>
    </source>
</evidence>
<keyword evidence="2" id="KW-0813">Transport</keyword>
<keyword evidence="7 8" id="KW-0472">Membrane</keyword>
<dbReference type="InterPro" id="IPR003593">
    <property type="entry name" value="AAA+_ATPase"/>
</dbReference>
<dbReference type="SUPFAM" id="SSF90123">
    <property type="entry name" value="ABC transporter transmembrane region"/>
    <property type="match status" value="1"/>
</dbReference>
<dbReference type="Proteomes" id="UP000594688">
    <property type="component" value="Chromosome"/>
</dbReference>
<dbReference type="InterPro" id="IPR036640">
    <property type="entry name" value="ABC1_TM_sf"/>
</dbReference>
<keyword evidence="5 11" id="KW-0067">ATP-binding</keyword>
<reference evidence="11 12" key="1">
    <citation type="submission" date="2020-02" db="EMBL/GenBank/DDBJ databases">
        <title>Genomic and physiological characterization of two novel Nitrospinaceae genera.</title>
        <authorList>
            <person name="Mueller A.J."/>
            <person name="Jung M.-Y."/>
            <person name="Strachan C.R."/>
            <person name="Herbold C.W."/>
            <person name="Kirkegaard R.H."/>
            <person name="Daims H."/>
        </authorList>
    </citation>
    <scope>NUCLEOTIDE SEQUENCE [LARGE SCALE GENOMIC DNA]</scope>
    <source>
        <strain evidence="11">EB</strain>
    </source>
</reference>
<dbReference type="CDD" id="cd18552">
    <property type="entry name" value="ABC_6TM_MsbA_like"/>
    <property type="match status" value="1"/>
</dbReference>
<dbReference type="Pfam" id="PF00005">
    <property type="entry name" value="ABC_tran"/>
    <property type="match status" value="1"/>
</dbReference>
<dbReference type="KEGG" id="nli:G3M70_17270"/>
<evidence type="ECO:0000256" key="6">
    <source>
        <dbReference type="ARBA" id="ARBA00022989"/>
    </source>
</evidence>
<evidence type="ECO:0000259" key="9">
    <source>
        <dbReference type="PROSITE" id="PS50893"/>
    </source>
</evidence>
<evidence type="ECO:0000256" key="3">
    <source>
        <dbReference type="ARBA" id="ARBA00022692"/>
    </source>
</evidence>
<comment type="subcellular location">
    <subcellularLocation>
        <location evidence="1">Cell membrane</location>
        <topology evidence="1">Multi-pass membrane protein</topology>
    </subcellularLocation>
</comment>
<protein>
    <submittedName>
        <fullName evidence="11">ABC transporter ATP-binding protein</fullName>
    </submittedName>
</protein>
<dbReference type="GO" id="GO:0005886">
    <property type="term" value="C:plasma membrane"/>
    <property type="evidence" value="ECO:0007669"/>
    <property type="project" value="UniProtKB-SubCell"/>
</dbReference>
<dbReference type="InterPro" id="IPR039421">
    <property type="entry name" value="Type_1_exporter"/>
</dbReference>
<feature type="domain" description="ABC transmembrane type-1" evidence="10">
    <location>
        <begin position="25"/>
        <end position="307"/>
    </location>
</feature>
<feature type="transmembrane region" description="Helical" evidence="8">
    <location>
        <begin position="248"/>
        <end position="268"/>
    </location>
</feature>
<dbReference type="SMART" id="SM00382">
    <property type="entry name" value="AAA"/>
    <property type="match status" value="1"/>
</dbReference>
<proteinExistence type="predicted"/>
<feature type="transmembrane region" description="Helical" evidence="8">
    <location>
        <begin position="280"/>
        <end position="299"/>
    </location>
</feature>
<dbReference type="InterPro" id="IPR027417">
    <property type="entry name" value="P-loop_NTPase"/>
</dbReference>
<dbReference type="Gene3D" id="1.20.1560.10">
    <property type="entry name" value="ABC transporter type 1, transmembrane domain"/>
    <property type="match status" value="1"/>
</dbReference>
<feature type="transmembrane region" description="Helical" evidence="8">
    <location>
        <begin position="143"/>
        <end position="159"/>
    </location>
</feature>
<dbReference type="InterPro" id="IPR003439">
    <property type="entry name" value="ABC_transporter-like_ATP-bd"/>
</dbReference>
<evidence type="ECO:0000313" key="12">
    <source>
        <dbReference type="Proteomes" id="UP000594688"/>
    </source>
</evidence>
<evidence type="ECO:0000256" key="7">
    <source>
        <dbReference type="ARBA" id="ARBA00023136"/>
    </source>
</evidence>
<dbReference type="Pfam" id="PF00664">
    <property type="entry name" value="ABC_membrane"/>
    <property type="match status" value="1"/>
</dbReference>
<evidence type="ECO:0000256" key="2">
    <source>
        <dbReference type="ARBA" id="ARBA00022448"/>
    </source>
</evidence>
<feature type="domain" description="ABC transporter" evidence="9">
    <location>
        <begin position="340"/>
        <end position="575"/>
    </location>
</feature>
<dbReference type="InterPro" id="IPR017871">
    <property type="entry name" value="ABC_transporter-like_CS"/>
</dbReference>
<evidence type="ECO:0000256" key="1">
    <source>
        <dbReference type="ARBA" id="ARBA00004651"/>
    </source>
</evidence>
<dbReference type="SUPFAM" id="SSF52540">
    <property type="entry name" value="P-loop containing nucleoside triphosphate hydrolases"/>
    <property type="match status" value="1"/>
</dbReference>
<feature type="transmembrane region" description="Helical" evidence="8">
    <location>
        <begin position="165"/>
        <end position="183"/>
    </location>
</feature>
<dbReference type="PANTHER" id="PTHR43394">
    <property type="entry name" value="ATP-DEPENDENT PERMEASE MDL1, MITOCHONDRIAL"/>
    <property type="match status" value="1"/>
</dbReference>
<accession>A0A7T0G1J3</accession>
<organism evidence="11 12">
    <name type="scientific">Candidatus Nitronauta litoralis</name>
    <dbReference type="NCBI Taxonomy" id="2705533"/>
    <lineage>
        <taxon>Bacteria</taxon>
        <taxon>Pseudomonadati</taxon>
        <taxon>Nitrospinota/Tectimicrobiota group</taxon>
        <taxon>Nitrospinota</taxon>
        <taxon>Nitrospinia</taxon>
        <taxon>Nitrospinales</taxon>
        <taxon>Nitrospinaceae</taxon>
        <taxon>Candidatus Nitronauta</taxon>
    </lineage>
</organism>
<dbReference type="EMBL" id="CP048685">
    <property type="protein sequence ID" value="QPJ63529.1"/>
    <property type="molecule type" value="Genomic_DNA"/>
</dbReference>
<feature type="transmembrane region" description="Helical" evidence="8">
    <location>
        <begin position="20"/>
        <end position="38"/>
    </location>
</feature>
<name>A0A7T0G1J3_9BACT</name>
<evidence type="ECO:0000256" key="4">
    <source>
        <dbReference type="ARBA" id="ARBA00022741"/>
    </source>
</evidence>
<keyword evidence="3 8" id="KW-0812">Transmembrane</keyword>
<evidence type="ECO:0000313" key="11">
    <source>
        <dbReference type="EMBL" id="QPJ63529.1"/>
    </source>
</evidence>
<dbReference type="GO" id="GO:0016887">
    <property type="term" value="F:ATP hydrolysis activity"/>
    <property type="evidence" value="ECO:0007669"/>
    <property type="project" value="InterPro"/>
</dbReference>
<dbReference type="FunFam" id="3.40.50.300:FF:000287">
    <property type="entry name" value="Multidrug ABC transporter ATP-binding protein"/>
    <property type="match status" value="1"/>
</dbReference>
<dbReference type="PROSITE" id="PS00211">
    <property type="entry name" value="ABC_TRANSPORTER_1"/>
    <property type="match status" value="1"/>
</dbReference>
<dbReference type="AlphaFoldDB" id="A0A7T0G1J3"/>
<dbReference type="InterPro" id="IPR011527">
    <property type="entry name" value="ABC1_TM_dom"/>
</dbReference>
<dbReference type="PROSITE" id="PS50929">
    <property type="entry name" value="ABC_TM1F"/>
    <property type="match status" value="1"/>
</dbReference>
<evidence type="ECO:0000256" key="5">
    <source>
        <dbReference type="ARBA" id="ARBA00022840"/>
    </source>
</evidence>